<dbReference type="Gene3D" id="3.30.70.330">
    <property type="match status" value="1"/>
</dbReference>
<dbReference type="Pfam" id="PF00076">
    <property type="entry name" value="RRM_1"/>
    <property type="match status" value="1"/>
</dbReference>
<dbReference type="PANTHER" id="PTHR48024">
    <property type="entry name" value="GEO13361P1-RELATED"/>
    <property type="match status" value="1"/>
</dbReference>
<dbReference type="SUPFAM" id="SSF54928">
    <property type="entry name" value="RNA-binding domain, RBD"/>
    <property type="match status" value="1"/>
</dbReference>
<dbReference type="EMBL" id="WVUK01000053">
    <property type="protein sequence ID" value="KAF7494460.1"/>
    <property type="molecule type" value="Genomic_DNA"/>
</dbReference>
<protein>
    <submittedName>
        <fullName evidence="5">Protein boule-like</fullName>
    </submittedName>
</protein>
<dbReference type="InterPro" id="IPR034988">
    <property type="entry name" value="DAZ_BOULE_RRM"/>
</dbReference>
<feature type="compositionally biased region" description="Polar residues" evidence="3">
    <location>
        <begin position="784"/>
        <end position="793"/>
    </location>
</feature>
<feature type="region of interest" description="Disordered" evidence="3">
    <location>
        <begin position="727"/>
        <end position="759"/>
    </location>
</feature>
<dbReference type="EnsemblMetazoa" id="SSS_4072s_mrna">
    <property type="protein sequence ID" value="KAF7494460.1"/>
    <property type="gene ID" value="SSS_4072"/>
</dbReference>
<feature type="compositionally biased region" description="Low complexity" evidence="3">
    <location>
        <begin position="596"/>
        <end position="615"/>
    </location>
</feature>
<dbReference type="InterPro" id="IPR012677">
    <property type="entry name" value="Nucleotide-bd_a/b_plait_sf"/>
</dbReference>
<dbReference type="InterPro" id="IPR050886">
    <property type="entry name" value="RNA-binding_reg"/>
</dbReference>
<dbReference type="CDD" id="cd12412">
    <property type="entry name" value="RRM_DAZL_BOULE"/>
    <property type="match status" value="1"/>
</dbReference>
<feature type="compositionally biased region" description="Basic residues" evidence="3">
    <location>
        <begin position="686"/>
        <end position="695"/>
    </location>
</feature>
<feature type="compositionally biased region" description="Low complexity" evidence="3">
    <location>
        <begin position="737"/>
        <end position="756"/>
    </location>
</feature>
<keyword evidence="7" id="KW-1185">Reference proteome</keyword>
<evidence type="ECO:0000313" key="7">
    <source>
        <dbReference type="Proteomes" id="UP000070412"/>
    </source>
</evidence>
<feature type="compositionally biased region" description="Polar residues" evidence="3">
    <location>
        <begin position="700"/>
        <end position="709"/>
    </location>
</feature>
<dbReference type="SMART" id="SM00360">
    <property type="entry name" value="RRM"/>
    <property type="match status" value="1"/>
</dbReference>
<feature type="compositionally biased region" description="Polar residues" evidence="3">
    <location>
        <begin position="642"/>
        <end position="653"/>
    </location>
</feature>
<reference evidence="7" key="1">
    <citation type="journal article" date="2020" name="PLoS Negl. Trop. Dis.">
        <title>High-quality nuclear genome for Sarcoptes scabiei-A critical resource for a neglected parasite.</title>
        <authorList>
            <person name="Korhonen P.K."/>
            <person name="Gasser R.B."/>
            <person name="Ma G."/>
            <person name="Wang T."/>
            <person name="Stroehlein A.J."/>
            <person name="Young N.D."/>
            <person name="Ang C.S."/>
            <person name="Fernando D.D."/>
            <person name="Lu H.C."/>
            <person name="Taylor S."/>
            <person name="Reynolds S.L."/>
            <person name="Mofiz E."/>
            <person name="Najaraj S.H."/>
            <person name="Gowda H."/>
            <person name="Madugundu A."/>
            <person name="Renuse S."/>
            <person name="Holt D."/>
            <person name="Pandey A."/>
            <person name="Papenfuss A.T."/>
            <person name="Fischer K."/>
        </authorList>
    </citation>
    <scope>NUCLEOTIDE SEQUENCE [LARGE SCALE GENOMIC DNA]</scope>
</reference>
<feature type="region of interest" description="Disordered" evidence="3">
    <location>
        <begin position="1"/>
        <end position="40"/>
    </location>
</feature>
<gene>
    <name evidence="5" type="ORF">SSS_4072</name>
</gene>
<evidence type="ECO:0000313" key="5">
    <source>
        <dbReference type="EMBL" id="KAF7494460.1"/>
    </source>
</evidence>
<feature type="compositionally biased region" description="Polar residues" evidence="3">
    <location>
        <begin position="661"/>
        <end position="672"/>
    </location>
</feature>
<keyword evidence="1 2" id="KW-0694">RNA-binding</keyword>
<feature type="region of interest" description="Disordered" evidence="3">
    <location>
        <begin position="784"/>
        <end position="832"/>
    </location>
</feature>
<organism evidence="5">
    <name type="scientific">Sarcoptes scabiei</name>
    <name type="common">Itch mite</name>
    <name type="synonym">Acarus scabiei</name>
    <dbReference type="NCBI Taxonomy" id="52283"/>
    <lineage>
        <taxon>Eukaryota</taxon>
        <taxon>Metazoa</taxon>
        <taxon>Ecdysozoa</taxon>
        <taxon>Arthropoda</taxon>
        <taxon>Chelicerata</taxon>
        <taxon>Arachnida</taxon>
        <taxon>Acari</taxon>
        <taxon>Acariformes</taxon>
        <taxon>Sarcoptiformes</taxon>
        <taxon>Astigmata</taxon>
        <taxon>Psoroptidia</taxon>
        <taxon>Sarcoptoidea</taxon>
        <taxon>Sarcoptidae</taxon>
        <taxon>Sarcoptinae</taxon>
        <taxon>Sarcoptes</taxon>
    </lineage>
</organism>
<feature type="region of interest" description="Disordered" evidence="3">
    <location>
        <begin position="102"/>
        <end position="128"/>
    </location>
</feature>
<feature type="compositionally biased region" description="Polar residues" evidence="3">
    <location>
        <begin position="573"/>
        <end position="595"/>
    </location>
</feature>
<accession>A0A834VG44</accession>
<dbReference type="OrthoDB" id="762982at2759"/>
<feature type="domain" description="RRM" evidence="4">
    <location>
        <begin position="136"/>
        <end position="215"/>
    </location>
</feature>
<feature type="region of interest" description="Disordered" evidence="3">
    <location>
        <begin position="573"/>
        <end position="709"/>
    </location>
</feature>
<evidence type="ECO:0000256" key="3">
    <source>
        <dbReference type="SAM" id="MobiDB-lite"/>
    </source>
</evidence>
<evidence type="ECO:0000259" key="4">
    <source>
        <dbReference type="PROSITE" id="PS50102"/>
    </source>
</evidence>
<dbReference type="PROSITE" id="PS50102">
    <property type="entry name" value="RRM"/>
    <property type="match status" value="1"/>
</dbReference>
<dbReference type="Proteomes" id="UP000070412">
    <property type="component" value="Unassembled WGS sequence"/>
</dbReference>
<reference evidence="5" key="2">
    <citation type="submission" date="2020-01" db="EMBL/GenBank/DDBJ databases">
        <authorList>
            <person name="Korhonen P.K.K."/>
            <person name="Guangxu M.G."/>
            <person name="Wang T.W."/>
            <person name="Stroehlein A.J.S."/>
            <person name="Young N.D."/>
            <person name="Ang C.-S.A."/>
            <person name="Fernando D.W.F."/>
            <person name="Lu H.L."/>
            <person name="Taylor S.T."/>
            <person name="Ehtesham M.E.M."/>
            <person name="Najaraj S.H.N."/>
            <person name="Harsha G.H.G."/>
            <person name="Madugundu A.M."/>
            <person name="Renuse S.R."/>
            <person name="Holt D.H."/>
            <person name="Pandey A.P."/>
            <person name="Papenfuss A.P."/>
            <person name="Gasser R.B.G."/>
            <person name="Fischer K.F."/>
        </authorList>
    </citation>
    <scope>NUCLEOTIDE SEQUENCE</scope>
    <source>
        <strain evidence="5">SSS_KF_BRIS2020</strain>
    </source>
</reference>
<sequence length="832" mass="91339">METSTKAIKQNPIQNDQIDSSYGRKLIPDQHSGSDVDTSENSATIIDSLSANLASLEFDDPESILNDDSVNCKDNDIPFDIDTNGCKLNECKYETTAEKEIEKTDISESNQNERFNEKESGPNLSVSNKSGVQIPNRVFVGGIPDEASATEDEVRQLFAQFGAVFSVKIINDRTGTPKGYGFVTFEKDEDAQRVMKETENLIIKNRRLNVSPAVMKHQNYHPKPRIHEGNGSYINNQLNFSNAANYNHLYYDNSIPNYCTAEGQPLYQVARTINGQYVSGCPPLLASPAPHFLSRPPGPPPPTAATSYLNGSFQSPMTSSHVYGAHSSSSIHPHQQSISTQHLLFHQPASQHLPINNCPTNSAQFNYQYSIPNCNPALQSNTNGFLYSLVTNNSSQMNNLNNQAYYQYALPNSGIPSASTAAVNQSMNEMNAITNKTVAASKMVPISELQALSIQSKQNYPSFIANQSQSSTIYPSYHSNLVAGNSNNIPSPTGNFQLNANSSNAFNNFKSDSSSIEPNSLINQSMGSVVSNGTASGFMPLVSNEIWPSNNVSHSNMSAYPTKTIAVVPPSSNIKTSSVAKNQSSDRLSNSVHQYSSNPKNCNNGSGNNSTNQSKSNHHLYNDSAVLSFNPKNSHHKDKYSTQRNNPSSYNSSHSRKMYNGQHSNTKNLRTINFNNSHYNNNGNNHGHHSDKTRHHQIDNKSLSNNDQIDTNYHTAESRFRHYHSKNFQNSGQMHPSRASRSQRESSSSSNSASSNVLNPNFITKTINGVQIYALAARSDLNSDHSNSLETRMSSLLPSPPSISSQSSSSTPSSNHNSIPVNNINNLVCNNR</sequence>
<dbReference type="InterPro" id="IPR035979">
    <property type="entry name" value="RBD_domain_sf"/>
</dbReference>
<dbReference type="InterPro" id="IPR000504">
    <property type="entry name" value="RRM_dom"/>
</dbReference>
<evidence type="ECO:0000256" key="2">
    <source>
        <dbReference type="PROSITE-ProRule" id="PRU00176"/>
    </source>
</evidence>
<proteinExistence type="predicted"/>
<feature type="compositionally biased region" description="Polar residues" evidence="3">
    <location>
        <begin position="1"/>
        <end position="20"/>
    </location>
</feature>
<name>A0A834VG44_SARSC</name>
<evidence type="ECO:0000256" key="1">
    <source>
        <dbReference type="ARBA" id="ARBA00022884"/>
    </source>
</evidence>
<dbReference type="PANTHER" id="PTHR48024:SF56">
    <property type="entry name" value="HETEROGENEOUS NUCLEAR RIBONUCLEOPROTEIN A0"/>
    <property type="match status" value="1"/>
</dbReference>
<dbReference type="GO" id="GO:0003723">
    <property type="term" value="F:RNA binding"/>
    <property type="evidence" value="ECO:0007669"/>
    <property type="project" value="UniProtKB-UniRule"/>
</dbReference>
<feature type="compositionally biased region" description="Low complexity" evidence="3">
    <location>
        <begin position="794"/>
        <end position="832"/>
    </location>
</feature>
<feature type="compositionally biased region" description="Low complexity" evidence="3">
    <location>
        <begin position="673"/>
        <end position="685"/>
    </location>
</feature>
<reference evidence="6" key="3">
    <citation type="submission" date="2022-06" db="UniProtKB">
        <authorList>
            <consortium name="EnsemblMetazoa"/>
        </authorList>
    </citation>
    <scope>IDENTIFICATION</scope>
</reference>
<evidence type="ECO:0000313" key="6">
    <source>
        <dbReference type="EnsemblMetazoa" id="KAF7494460.1"/>
    </source>
</evidence>
<dbReference type="AlphaFoldDB" id="A0A834VG44"/>